<accession>A0A3M7QAY0</accession>
<organism evidence="1 2">
    <name type="scientific">Brachionus plicatilis</name>
    <name type="common">Marine rotifer</name>
    <name type="synonym">Brachionus muelleri</name>
    <dbReference type="NCBI Taxonomy" id="10195"/>
    <lineage>
        <taxon>Eukaryota</taxon>
        <taxon>Metazoa</taxon>
        <taxon>Spiralia</taxon>
        <taxon>Gnathifera</taxon>
        <taxon>Rotifera</taxon>
        <taxon>Eurotatoria</taxon>
        <taxon>Monogononta</taxon>
        <taxon>Pseudotrocha</taxon>
        <taxon>Ploima</taxon>
        <taxon>Brachionidae</taxon>
        <taxon>Brachionus</taxon>
    </lineage>
</organism>
<dbReference type="EMBL" id="REGN01006682">
    <property type="protein sequence ID" value="RNA08627.1"/>
    <property type="molecule type" value="Genomic_DNA"/>
</dbReference>
<gene>
    <name evidence="1" type="ORF">BpHYR1_023396</name>
</gene>
<proteinExistence type="predicted"/>
<comment type="caution">
    <text evidence="1">The sequence shown here is derived from an EMBL/GenBank/DDBJ whole genome shotgun (WGS) entry which is preliminary data.</text>
</comment>
<reference evidence="1 2" key="1">
    <citation type="journal article" date="2018" name="Sci. Rep.">
        <title>Genomic signatures of local adaptation to the degree of environmental predictability in rotifers.</title>
        <authorList>
            <person name="Franch-Gras L."/>
            <person name="Hahn C."/>
            <person name="Garcia-Roger E.M."/>
            <person name="Carmona M.J."/>
            <person name="Serra M."/>
            <person name="Gomez A."/>
        </authorList>
    </citation>
    <scope>NUCLEOTIDE SEQUENCE [LARGE SCALE GENOMIC DNA]</scope>
    <source>
        <strain evidence="1">HYR1</strain>
    </source>
</reference>
<dbReference type="AlphaFoldDB" id="A0A3M7QAY0"/>
<evidence type="ECO:0000313" key="1">
    <source>
        <dbReference type="EMBL" id="RNA08627.1"/>
    </source>
</evidence>
<name>A0A3M7QAY0_BRAPC</name>
<dbReference type="Proteomes" id="UP000276133">
    <property type="component" value="Unassembled WGS sequence"/>
</dbReference>
<sequence length="97" mass="11555">MSINQSKTDQRFDAESHLSTQKHYMNAACRKYHIHCHQILVAWKYHLEMLKSLQLARQVPQRQTESLQQDYLRSFQMIHVNKCQLIYLKSVVLINLG</sequence>
<evidence type="ECO:0000313" key="2">
    <source>
        <dbReference type="Proteomes" id="UP000276133"/>
    </source>
</evidence>
<protein>
    <submittedName>
        <fullName evidence="1">Uncharacterized protein</fullName>
    </submittedName>
</protein>
<keyword evidence="2" id="KW-1185">Reference proteome</keyword>